<reference evidence="1 2" key="1">
    <citation type="journal article" date="2016" name="Appl. Environ. Microbiol.">
        <title>Lack of Overt Genome Reduction in the Bryostatin-Producing Bryozoan Symbiont "Candidatus Endobugula sertula".</title>
        <authorList>
            <person name="Miller I.J."/>
            <person name="Vanee N."/>
            <person name="Fong S.S."/>
            <person name="Lim-Fong G.E."/>
            <person name="Kwan J.C."/>
        </authorList>
    </citation>
    <scope>NUCLEOTIDE SEQUENCE [LARGE SCALE GENOMIC DNA]</scope>
    <source>
        <strain evidence="1">AB1-4</strain>
    </source>
</reference>
<evidence type="ECO:0008006" key="3">
    <source>
        <dbReference type="Google" id="ProtNLM"/>
    </source>
</evidence>
<proteinExistence type="predicted"/>
<protein>
    <recommendedName>
        <fullName evidence="3">DUF1820 domain-containing protein</fullName>
    </recommendedName>
</protein>
<evidence type="ECO:0000313" key="1">
    <source>
        <dbReference type="EMBL" id="ODS22569.1"/>
    </source>
</evidence>
<sequence length="107" mass="12484">MYKIIFYNEAEVFEVYARDIYQSEMYGFVEVEEFIFGERTQVIVDPAEEKLKAAFSGVKRSYIPMQSIIRIDQVEKEGQVKVSDIKSNDKVANFPSRNSFSPKPRKD</sequence>
<accession>A0A1D2QLX4</accession>
<comment type="caution">
    <text evidence="1">The sequence shown here is derived from an EMBL/GenBank/DDBJ whole genome shotgun (WGS) entry which is preliminary data.</text>
</comment>
<dbReference type="Pfam" id="PF08850">
    <property type="entry name" value="DUF1820"/>
    <property type="match status" value="1"/>
</dbReference>
<evidence type="ECO:0000313" key="2">
    <source>
        <dbReference type="Proteomes" id="UP000242502"/>
    </source>
</evidence>
<dbReference type="AlphaFoldDB" id="A0A1D2QLX4"/>
<dbReference type="PIRSF" id="PIRSF028538">
    <property type="entry name" value="DUF1820"/>
    <property type="match status" value="1"/>
</dbReference>
<dbReference type="EMBL" id="MDLC01000068">
    <property type="protein sequence ID" value="ODS22569.1"/>
    <property type="molecule type" value="Genomic_DNA"/>
</dbReference>
<name>A0A1D2QLX4_9GAMM</name>
<dbReference type="Proteomes" id="UP000242502">
    <property type="component" value="Unassembled WGS sequence"/>
</dbReference>
<dbReference type="STRING" id="62101.AB835_13515"/>
<gene>
    <name evidence="1" type="ORF">AB835_13515</name>
</gene>
<dbReference type="InterPro" id="IPR014949">
    <property type="entry name" value="DUF1820"/>
</dbReference>
<organism evidence="1 2">
    <name type="scientific">Candidatus Endobugula sertula</name>
    <name type="common">Bugula neritina bacterial symbiont</name>
    <dbReference type="NCBI Taxonomy" id="62101"/>
    <lineage>
        <taxon>Bacteria</taxon>
        <taxon>Pseudomonadati</taxon>
        <taxon>Pseudomonadota</taxon>
        <taxon>Gammaproteobacteria</taxon>
        <taxon>Cellvibrionales</taxon>
        <taxon>Cellvibrionaceae</taxon>
        <taxon>Candidatus Endobugula</taxon>
    </lineage>
</organism>